<feature type="domain" description="Solute-binding protein family 3/N-terminal" evidence="3">
    <location>
        <begin position="37"/>
        <end position="260"/>
    </location>
</feature>
<feature type="signal peptide" evidence="2">
    <location>
        <begin position="1"/>
        <end position="21"/>
    </location>
</feature>
<dbReference type="RefSeq" id="WP_278501662.1">
    <property type="nucleotide sequence ID" value="NZ_CP122438.1"/>
</dbReference>
<sequence length="260" mass="29066">MRYFQAAFFLFLISLSGLSFSAASPQSRLDEIIARGVLKVGTPGDYSPFSFKDPKTGAYTGLDIDQAQSLAKALGVRLEIVETSWPTLTQAFRDDKFDIAMGGVSITLERQKIGLFSHPYLEDGKAPIARCADKDKFRTIAEIDKPGVKVIANPGGTNSIFVHDNFKQAQIIPWKDNKSIFDALAAGEGDVMITDGAETHYQQKQHPGILCAVDVEKPFNHIDKAYWIQRDPYWVAFVDQWIELSKRDGSFDAIRDKWLN</sequence>
<gene>
    <name evidence="4" type="ORF">GXX48_13250</name>
</gene>
<dbReference type="EMBL" id="DUMN01000374">
    <property type="protein sequence ID" value="HHV68595.1"/>
    <property type="molecule type" value="Genomic_DNA"/>
</dbReference>
<comment type="caution">
    <text evidence="4">The sequence shown here is derived from an EMBL/GenBank/DDBJ whole genome shotgun (WGS) entry which is preliminary data.</text>
</comment>
<dbReference type="Proteomes" id="UP000551563">
    <property type="component" value="Unassembled WGS sequence"/>
</dbReference>
<feature type="chain" id="PRO_5030811479" evidence="2">
    <location>
        <begin position="22"/>
        <end position="260"/>
    </location>
</feature>
<dbReference type="PANTHER" id="PTHR35936:SF19">
    <property type="entry name" value="AMINO-ACID-BINDING PROTEIN YXEM-RELATED"/>
    <property type="match status" value="1"/>
</dbReference>
<dbReference type="SUPFAM" id="SSF53850">
    <property type="entry name" value="Periplasmic binding protein-like II"/>
    <property type="match status" value="1"/>
</dbReference>
<dbReference type="AlphaFoldDB" id="A0A7V6U047"/>
<evidence type="ECO:0000256" key="1">
    <source>
        <dbReference type="ARBA" id="ARBA00022729"/>
    </source>
</evidence>
<dbReference type="InterPro" id="IPR001638">
    <property type="entry name" value="Solute-binding_3/MltF_N"/>
</dbReference>
<proteinExistence type="predicted"/>
<evidence type="ECO:0000259" key="3">
    <source>
        <dbReference type="SMART" id="SM00062"/>
    </source>
</evidence>
<accession>A0A7V6U047</accession>
<evidence type="ECO:0000256" key="2">
    <source>
        <dbReference type="SAM" id="SignalP"/>
    </source>
</evidence>
<name>A0A7V6U047_9HYPH</name>
<evidence type="ECO:0000313" key="4">
    <source>
        <dbReference type="EMBL" id="HHV68595.1"/>
    </source>
</evidence>
<dbReference type="Pfam" id="PF00497">
    <property type="entry name" value="SBP_bac_3"/>
    <property type="match status" value="1"/>
</dbReference>
<evidence type="ECO:0000313" key="5">
    <source>
        <dbReference type="Proteomes" id="UP000551563"/>
    </source>
</evidence>
<organism evidence="4 5">
    <name type="scientific">Brucella intermedia</name>
    <dbReference type="NCBI Taxonomy" id="94625"/>
    <lineage>
        <taxon>Bacteria</taxon>
        <taxon>Pseudomonadati</taxon>
        <taxon>Pseudomonadota</taxon>
        <taxon>Alphaproteobacteria</taxon>
        <taxon>Hyphomicrobiales</taxon>
        <taxon>Brucellaceae</taxon>
        <taxon>Brucella/Ochrobactrum group</taxon>
        <taxon>Brucella</taxon>
    </lineage>
</organism>
<reference evidence="4 5" key="1">
    <citation type="journal article" date="2020" name="Biotechnol. Biofuels">
        <title>New insights from the biogas microbiome by comprehensive genome-resolved metagenomics of nearly 1600 species originating from multiple anaerobic digesters.</title>
        <authorList>
            <person name="Campanaro S."/>
            <person name="Treu L."/>
            <person name="Rodriguez-R L.M."/>
            <person name="Kovalovszki A."/>
            <person name="Ziels R.M."/>
            <person name="Maus I."/>
            <person name="Zhu X."/>
            <person name="Kougias P.G."/>
            <person name="Basile A."/>
            <person name="Luo G."/>
            <person name="Schluter A."/>
            <person name="Konstantinidis K.T."/>
            <person name="Angelidaki I."/>
        </authorList>
    </citation>
    <scope>NUCLEOTIDE SEQUENCE [LARGE SCALE GENOMIC DNA]</scope>
    <source>
        <strain evidence="4">AS04akNAM_66</strain>
    </source>
</reference>
<dbReference type="PANTHER" id="PTHR35936">
    <property type="entry name" value="MEMBRANE-BOUND LYTIC MUREIN TRANSGLYCOSYLASE F"/>
    <property type="match status" value="1"/>
</dbReference>
<dbReference type="Gene3D" id="3.40.190.10">
    <property type="entry name" value="Periplasmic binding protein-like II"/>
    <property type="match status" value="2"/>
</dbReference>
<dbReference type="SMART" id="SM00062">
    <property type="entry name" value="PBPb"/>
    <property type="match status" value="1"/>
</dbReference>
<keyword evidence="1 2" id="KW-0732">Signal</keyword>
<protein>
    <submittedName>
        <fullName evidence="4">Transporter substrate-binding domain-containing protein</fullName>
    </submittedName>
</protein>